<dbReference type="AlphaFoldDB" id="A0A1H8HWF2"/>
<protein>
    <recommendedName>
        <fullName evidence="4">Dihydroorotate dehydrogenase</fullName>
    </recommendedName>
</protein>
<dbReference type="STRING" id="933059.SAMN04488103_10660"/>
<keyword evidence="1" id="KW-0472">Membrane</keyword>
<keyword evidence="1" id="KW-1133">Transmembrane helix</keyword>
<proteinExistence type="predicted"/>
<name>A0A1H8HWF2_9RHOB</name>
<organism evidence="2 3">
    <name type="scientific">Gemmobacter aquatilis</name>
    <dbReference type="NCBI Taxonomy" id="933059"/>
    <lineage>
        <taxon>Bacteria</taxon>
        <taxon>Pseudomonadati</taxon>
        <taxon>Pseudomonadota</taxon>
        <taxon>Alphaproteobacteria</taxon>
        <taxon>Rhodobacterales</taxon>
        <taxon>Paracoccaceae</taxon>
        <taxon>Gemmobacter</taxon>
    </lineage>
</organism>
<sequence length="120" mass="12525">MTPQDMDELFAEARGRTASASSALLARVLEDAYAAQDDRAVVQPSRALHPAPRRPWAWLGGLLGGSTALAGLASAAVAGFMIGVIQPPILSEVTGALWSPDTTLETVELIPSLDGWLSEG</sequence>
<keyword evidence="3" id="KW-1185">Reference proteome</keyword>
<dbReference type="EMBL" id="FOCE01000006">
    <property type="protein sequence ID" value="SEN60432.1"/>
    <property type="molecule type" value="Genomic_DNA"/>
</dbReference>
<evidence type="ECO:0000313" key="2">
    <source>
        <dbReference type="EMBL" id="SEN60432.1"/>
    </source>
</evidence>
<evidence type="ECO:0000256" key="1">
    <source>
        <dbReference type="SAM" id="Phobius"/>
    </source>
</evidence>
<feature type="transmembrane region" description="Helical" evidence="1">
    <location>
        <begin position="56"/>
        <end position="82"/>
    </location>
</feature>
<reference evidence="2 3" key="1">
    <citation type="submission" date="2016-10" db="EMBL/GenBank/DDBJ databases">
        <authorList>
            <person name="de Groot N.N."/>
        </authorList>
    </citation>
    <scope>NUCLEOTIDE SEQUENCE [LARGE SCALE GENOMIC DNA]</scope>
    <source>
        <strain evidence="2 3">DSM 3857</strain>
    </source>
</reference>
<gene>
    <name evidence="2" type="ORF">SAMN04488103_10660</name>
</gene>
<dbReference type="RefSeq" id="WP_091301589.1">
    <property type="nucleotide sequence ID" value="NZ_FOCE01000006.1"/>
</dbReference>
<accession>A0A1H8HWF2</accession>
<keyword evidence="1" id="KW-0812">Transmembrane</keyword>
<evidence type="ECO:0008006" key="4">
    <source>
        <dbReference type="Google" id="ProtNLM"/>
    </source>
</evidence>
<dbReference type="Proteomes" id="UP000198761">
    <property type="component" value="Unassembled WGS sequence"/>
</dbReference>
<evidence type="ECO:0000313" key="3">
    <source>
        <dbReference type="Proteomes" id="UP000198761"/>
    </source>
</evidence>